<evidence type="ECO:0008006" key="9">
    <source>
        <dbReference type="Google" id="ProtNLM"/>
    </source>
</evidence>
<feature type="transmembrane region" description="Helical" evidence="6">
    <location>
        <begin position="109"/>
        <end position="127"/>
    </location>
</feature>
<dbReference type="OrthoDB" id="4833037at2"/>
<feature type="transmembrane region" description="Helical" evidence="6">
    <location>
        <begin position="192"/>
        <end position="210"/>
    </location>
</feature>
<dbReference type="PANTHER" id="PTHR30250">
    <property type="entry name" value="PST FAMILY PREDICTED COLANIC ACID TRANSPORTER"/>
    <property type="match status" value="1"/>
</dbReference>
<keyword evidence="2" id="KW-1003">Cell membrane</keyword>
<keyword evidence="3 6" id="KW-0812">Transmembrane</keyword>
<dbReference type="RefSeq" id="WP_052022305.1">
    <property type="nucleotide sequence ID" value="NZ_AXCW01000018.1"/>
</dbReference>
<feature type="transmembrane region" description="Helical" evidence="6">
    <location>
        <begin position="56"/>
        <end position="74"/>
    </location>
</feature>
<feature type="transmembrane region" description="Helical" evidence="6">
    <location>
        <begin position="304"/>
        <end position="333"/>
    </location>
</feature>
<feature type="transmembrane region" description="Helical" evidence="6">
    <location>
        <begin position="133"/>
        <end position="152"/>
    </location>
</feature>
<evidence type="ECO:0000256" key="1">
    <source>
        <dbReference type="ARBA" id="ARBA00004651"/>
    </source>
</evidence>
<dbReference type="GO" id="GO:0005886">
    <property type="term" value="C:plasma membrane"/>
    <property type="evidence" value="ECO:0007669"/>
    <property type="project" value="UniProtKB-SubCell"/>
</dbReference>
<evidence type="ECO:0000256" key="3">
    <source>
        <dbReference type="ARBA" id="ARBA00022692"/>
    </source>
</evidence>
<evidence type="ECO:0000313" key="7">
    <source>
        <dbReference type="EMBL" id="EYR64768.1"/>
    </source>
</evidence>
<dbReference type="PANTHER" id="PTHR30250:SF11">
    <property type="entry name" value="O-ANTIGEN TRANSPORTER-RELATED"/>
    <property type="match status" value="1"/>
</dbReference>
<comment type="subcellular location">
    <subcellularLocation>
        <location evidence="1">Cell membrane</location>
        <topology evidence="1">Multi-pass membrane protein</topology>
    </subcellularLocation>
</comment>
<keyword evidence="4 6" id="KW-1133">Transmembrane helix</keyword>
<keyword evidence="5 6" id="KW-0472">Membrane</keyword>
<dbReference type="Proteomes" id="UP000019753">
    <property type="component" value="Unassembled WGS sequence"/>
</dbReference>
<comment type="caution">
    <text evidence="7">The sequence shown here is derived from an EMBL/GenBank/DDBJ whole genome shotgun (WGS) entry which is preliminary data.</text>
</comment>
<feature type="transmembrane region" description="Helical" evidence="6">
    <location>
        <begin position="339"/>
        <end position="357"/>
    </location>
</feature>
<feature type="transmembrane region" description="Helical" evidence="6">
    <location>
        <begin position="27"/>
        <end position="50"/>
    </location>
</feature>
<protein>
    <recommendedName>
        <fullName evidence="9">Polysaccharide biosynthesis protein</fullName>
    </recommendedName>
</protein>
<evidence type="ECO:0000256" key="5">
    <source>
        <dbReference type="ARBA" id="ARBA00023136"/>
    </source>
</evidence>
<proteinExistence type="predicted"/>
<feature type="transmembrane region" description="Helical" evidence="6">
    <location>
        <begin position="164"/>
        <end position="186"/>
    </location>
</feature>
<evidence type="ECO:0000313" key="8">
    <source>
        <dbReference type="Proteomes" id="UP000019753"/>
    </source>
</evidence>
<accession>A0A021VUG5</accession>
<dbReference type="InterPro" id="IPR050833">
    <property type="entry name" value="Poly_Biosynth_Transport"/>
</dbReference>
<evidence type="ECO:0000256" key="2">
    <source>
        <dbReference type="ARBA" id="ARBA00022475"/>
    </source>
</evidence>
<sequence length="433" mass="43635">MADPGTAPAGLLARLSRSPHLVRHGRALLGVGLVSGVGVAATAAFQFVAIRGLGPAEYAVLASALALLNVASIGSSALRNSVAVAVADAGAASATSARPRRRDGSITEAWVLGAVCTVGLAVAAPLASGGLDVWVLALVALAVAPYFLFSRAQGLLQGGGRAKAVVLWSSGAQVAQLVLAAVVLLLGGGATVVLAALAFVAVAGAVGSSVQAARERLTTSARPFGRDTTVVMALTIVFAWLISMDVVLVRAGAEPVVAGGYAAAVVVVKSTLIVPATLSLYLLPRFVARRGDAAMSRTGTNVTVMIALAGGLAMVAVVALLGDLVVSVFGGGYETVGEVLVPLALAWVPWAAIQALLIRVTATRSRTGLAVLLTAALVQWTGARMILPDLMGFIVFSGVLGTVIALALFIVHLRAAARAATSESVDPVNWRGP</sequence>
<dbReference type="AlphaFoldDB" id="A0A021VUG5"/>
<gene>
    <name evidence="7" type="ORF">N866_05160</name>
</gene>
<feature type="transmembrane region" description="Helical" evidence="6">
    <location>
        <begin position="230"/>
        <end position="249"/>
    </location>
</feature>
<dbReference type="EMBL" id="AXCW01000018">
    <property type="protein sequence ID" value="EYR64768.1"/>
    <property type="molecule type" value="Genomic_DNA"/>
</dbReference>
<feature type="transmembrane region" description="Helical" evidence="6">
    <location>
        <begin position="261"/>
        <end position="283"/>
    </location>
</feature>
<feature type="transmembrane region" description="Helical" evidence="6">
    <location>
        <begin position="393"/>
        <end position="413"/>
    </location>
</feature>
<name>A0A021VUG5_9CELL</name>
<organism evidence="7 8">
    <name type="scientific">Actinotalea ferrariae CF5-4</name>
    <dbReference type="NCBI Taxonomy" id="948458"/>
    <lineage>
        <taxon>Bacteria</taxon>
        <taxon>Bacillati</taxon>
        <taxon>Actinomycetota</taxon>
        <taxon>Actinomycetes</taxon>
        <taxon>Micrococcales</taxon>
        <taxon>Cellulomonadaceae</taxon>
        <taxon>Actinotalea</taxon>
    </lineage>
</organism>
<feature type="transmembrane region" description="Helical" evidence="6">
    <location>
        <begin position="369"/>
        <end position="387"/>
    </location>
</feature>
<evidence type="ECO:0000256" key="6">
    <source>
        <dbReference type="SAM" id="Phobius"/>
    </source>
</evidence>
<keyword evidence="8" id="KW-1185">Reference proteome</keyword>
<reference evidence="7 8" key="1">
    <citation type="submission" date="2014-01" db="EMBL/GenBank/DDBJ databases">
        <title>Actinotalea ferrariae CF5-4.</title>
        <authorList>
            <person name="Chen F."/>
            <person name="Li Y."/>
            <person name="Wang G."/>
        </authorList>
    </citation>
    <scope>NUCLEOTIDE SEQUENCE [LARGE SCALE GENOMIC DNA]</scope>
    <source>
        <strain evidence="7 8">CF5-4</strain>
    </source>
</reference>
<evidence type="ECO:0000256" key="4">
    <source>
        <dbReference type="ARBA" id="ARBA00022989"/>
    </source>
</evidence>